<dbReference type="AlphaFoldDB" id="A0A975IEW9"/>
<evidence type="ECO:0000259" key="9">
    <source>
        <dbReference type="Pfam" id="PF03372"/>
    </source>
</evidence>
<reference evidence="10 11" key="1">
    <citation type="journal article" date="2021" name="Microbiol. Resour. Announc.">
        <title>Complete Genome Sequences of Three Human Oral Treponema parvum Isolates.</title>
        <authorList>
            <person name="Zeng H."/>
            <person name="Watt R.M."/>
        </authorList>
    </citation>
    <scope>NUCLEOTIDE SEQUENCE [LARGE SCALE GENOMIC DNA]</scope>
    <source>
        <strain evidence="10 11">ATCC 700770</strain>
    </source>
</reference>
<dbReference type="Gene3D" id="3.60.10.10">
    <property type="entry name" value="Endonuclease/exonuclease/phosphatase"/>
    <property type="match status" value="1"/>
</dbReference>
<feature type="binding site" evidence="6">
    <location>
        <position position="180"/>
    </location>
    <ligand>
        <name>Mg(2+)</name>
        <dbReference type="ChEBI" id="CHEBI:18420"/>
        <label>1</label>
    </ligand>
</feature>
<comment type="similarity">
    <text evidence="1">Belongs to the DNA repair enzymes AP/ExoA family.</text>
</comment>
<name>A0A975IEW9_9SPIR</name>
<evidence type="ECO:0000256" key="2">
    <source>
        <dbReference type="ARBA" id="ARBA00022723"/>
    </source>
</evidence>
<dbReference type="Proteomes" id="UP000671908">
    <property type="component" value="Chromosome"/>
</dbReference>
<dbReference type="InterPro" id="IPR036691">
    <property type="entry name" value="Endo/exonu/phosph_ase_sf"/>
</dbReference>
<dbReference type="GO" id="GO:0008081">
    <property type="term" value="F:phosphoric diester hydrolase activity"/>
    <property type="evidence" value="ECO:0007669"/>
    <property type="project" value="TreeGrafter"/>
</dbReference>
<dbReference type="GO" id="GO:0003906">
    <property type="term" value="F:DNA-(apurinic or apyrimidinic site) endonuclease activity"/>
    <property type="evidence" value="ECO:0007669"/>
    <property type="project" value="TreeGrafter"/>
</dbReference>
<protein>
    <submittedName>
        <fullName evidence="10">Exodeoxyribonuclease III</fullName>
        <ecNumber evidence="10">3.1.11.2</ecNumber>
    </submittedName>
</protein>
<evidence type="ECO:0000256" key="7">
    <source>
        <dbReference type="PIRSR" id="PIRSR604808-3"/>
    </source>
</evidence>
<dbReference type="EMBL" id="CP054142">
    <property type="protein sequence ID" value="QTQ14505.1"/>
    <property type="molecule type" value="Genomic_DNA"/>
</dbReference>
<dbReference type="SUPFAM" id="SSF56219">
    <property type="entry name" value="DNase I-like"/>
    <property type="match status" value="1"/>
</dbReference>
<feature type="site" description="Transition state stabilizer" evidence="7">
    <location>
        <position position="182"/>
    </location>
</feature>
<keyword evidence="2 6" id="KW-0479">Metal-binding</keyword>
<dbReference type="PANTHER" id="PTHR22748">
    <property type="entry name" value="AP ENDONUCLEASE"/>
    <property type="match status" value="1"/>
</dbReference>
<dbReference type="PANTHER" id="PTHR22748:SF6">
    <property type="entry name" value="DNA-(APURINIC OR APYRIMIDINIC SITE) ENDONUCLEASE"/>
    <property type="match status" value="1"/>
</dbReference>
<evidence type="ECO:0000256" key="8">
    <source>
        <dbReference type="SAM" id="MobiDB-lite"/>
    </source>
</evidence>
<feature type="site" description="Interaction with DNA substrate" evidence="7">
    <location>
        <position position="277"/>
    </location>
</feature>
<evidence type="ECO:0000256" key="6">
    <source>
        <dbReference type="PIRSR" id="PIRSR604808-2"/>
    </source>
</evidence>
<evidence type="ECO:0000256" key="5">
    <source>
        <dbReference type="PIRSR" id="PIRSR604808-1"/>
    </source>
</evidence>
<feature type="binding site" evidence="6">
    <location>
        <position position="276"/>
    </location>
    <ligand>
        <name>Mg(2+)</name>
        <dbReference type="ChEBI" id="CHEBI:18420"/>
        <label>1</label>
    </ligand>
</feature>
<evidence type="ECO:0000256" key="1">
    <source>
        <dbReference type="ARBA" id="ARBA00007092"/>
    </source>
</evidence>
<comment type="cofactor">
    <cofactor evidence="6">
        <name>Mg(2+)</name>
        <dbReference type="ChEBI" id="CHEBI:18420"/>
    </cofactor>
    <cofactor evidence="6">
        <name>Mn(2+)</name>
        <dbReference type="ChEBI" id="CHEBI:29035"/>
    </cofactor>
    <text evidence="6">Probably binds two magnesium or manganese ions per subunit.</text>
</comment>
<feature type="binding site" evidence="6">
    <location>
        <position position="7"/>
    </location>
    <ligand>
        <name>Mg(2+)</name>
        <dbReference type="ChEBI" id="CHEBI:18420"/>
        <label>1</label>
    </ligand>
</feature>
<keyword evidence="11" id="KW-1185">Reference proteome</keyword>
<feature type="active site" description="Proton donor/acceptor" evidence="5">
    <location>
        <position position="180"/>
    </location>
</feature>
<dbReference type="GO" id="GO:0006284">
    <property type="term" value="P:base-excision repair"/>
    <property type="evidence" value="ECO:0007669"/>
    <property type="project" value="TreeGrafter"/>
</dbReference>
<evidence type="ECO:0000256" key="3">
    <source>
        <dbReference type="ARBA" id="ARBA00022801"/>
    </source>
</evidence>
<dbReference type="PROSITE" id="PS00726">
    <property type="entry name" value="AP_NUCLEASE_F1_1"/>
    <property type="match status" value="1"/>
</dbReference>
<feature type="active site" evidence="5">
    <location>
        <position position="140"/>
    </location>
</feature>
<accession>A0A975IEW9</accession>
<dbReference type="KEGG" id="tpav:HRQ91_08575"/>
<dbReference type="InterPro" id="IPR005135">
    <property type="entry name" value="Endo/exonuclease/phosphatase"/>
</dbReference>
<dbReference type="Pfam" id="PF03372">
    <property type="entry name" value="Exo_endo_phos"/>
    <property type="match status" value="1"/>
</dbReference>
<feature type="binding site" evidence="6">
    <location>
        <position position="182"/>
    </location>
    <ligand>
        <name>Mg(2+)</name>
        <dbReference type="ChEBI" id="CHEBI:18420"/>
        <label>1</label>
    </ligand>
</feature>
<feature type="region of interest" description="Disordered" evidence="8">
    <location>
        <begin position="45"/>
        <end position="71"/>
    </location>
</feature>
<keyword evidence="3 10" id="KW-0378">Hydrolase</keyword>
<sequence>MNIISWNVNGLRAVEKKGFIPWLLSSGADVVCIQETKADISQLSPELIAPGGDPSSQSSAEADSGRNPSEENFLAAGIEPRKEISYYSYFSSAKKAGYSGTAVYSLKKPDRVCTLGIPEFDDEGRVTAAFFGRTVIISAYFPNSQAEGARLPYKLRFCDAILDFCADLVASKNNVVLCGDYNIAHKPIDLENPKANENNPGYLPEERAWMDKFTSSGYVDTFRRFCAEPKQYTWWSYRFRAREKDIGWRIDYQCVNEKFLSSVKSSSILKNVMGSDHCPINIEISETL</sequence>
<proteinExistence type="inferred from homology"/>
<dbReference type="NCBIfam" id="TIGR00633">
    <property type="entry name" value="xth"/>
    <property type="match status" value="1"/>
</dbReference>
<gene>
    <name evidence="10" type="primary">xth</name>
    <name evidence="10" type="ORF">HRQ91_08575</name>
</gene>
<dbReference type="GO" id="GO:0046872">
    <property type="term" value="F:metal ion binding"/>
    <property type="evidence" value="ECO:0007669"/>
    <property type="project" value="UniProtKB-KW"/>
</dbReference>
<dbReference type="NCBIfam" id="TIGR00195">
    <property type="entry name" value="exoDNase_III"/>
    <property type="match status" value="1"/>
</dbReference>
<keyword evidence="4 6" id="KW-0460">Magnesium</keyword>
<feature type="domain" description="Endonuclease/exonuclease/phosphatase" evidence="9">
    <location>
        <begin position="4"/>
        <end position="277"/>
    </location>
</feature>
<keyword evidence="6" id="KW-0464">Manganese</keyword>
<dbReference type="GO" id="GO:0008311">
    <property type="term" value="F:double-stranded DNA 3'-5' DNA exonuclease activity"/>
    <property type="evidence" value="ECO:0007669"/>
    <property type="project" value="UniProtKB-EC"/>
</dbReference>
<dbReference type="PROSITE" id="PS51435">
    <property type="entry name" value="AP_NUCLEASE_F1_4"/>
    <property type="match status" value="1"/>
</dbReference>
<dbReference type="InterPro" id="IPR004808">
    <property type="entry name" value="AP_endonuc_1"/>
</dbReference>
<feature type="binding site" evidence="6">
    <location>
        <position position="277"/>
    </location>
    <ligand>
        <name>Mg(2+)</name>
        <dbReference type="ChEBI" id="CHEBI:18420"/>
        <label>1</label>
    </ligand>
</feature>
<dbReference type="EC" id="3.1.11.2" evidence="10"/>
<dbReference type="GO" id="GO:0003677">
    <property type="term" value="F:DNA binding"/>
    <property type="evidence" value="ECO:0007669"/>
    <property type="project" value="InterPro"/>
</dbReference>
<organism evidence="10 11">
    <name type="scientific">Treponema parvum</name>
    <dbReference type="NCBI Taxonomy" id="138851"/>
    <lineage>
        <taxon>Bacteria</taxon>
        <taxon>Pseudomonadati</taxon>
        <taxon>Spirochaetota</taxon>
        <taxon>Spirochaetia</taxon>
        <taxon>Spirochaetales</taxon>
        <taxon>Treponemataceae</taxon>
        <taxon>Treponema</taxon>
    </lineage>
</organism>
<evidence type="ECO:0000256" key="4">
    <source>
        <dbReference type="ARBA" id="ARBA00022842"/>
    </source>
</evidence>
<evidence type="ECO:0000313" key="10">
    <source>
        <dbReference type="EMBL" id="QTQ14505.1"/>
    </source>
</evidence>
<evidence type="ECO:0000313" key="11">
    <source>
        <dbReference type="Proteomes" id="UP000671908"/>
    </source>
</evidence>
<dbReference type="RefSeq" id="WP_210119157.1">
    <property type="nucleotide sequence ID" value="NZ_CP054142.1"/>
</dbReference>
<feature type="site" description="Important for catalytic activity" evidence="7">
    <location>
        <position position="251"/>
    </location>
</feature>
<feature type="binding site" evidence="6">
    <location>
        <position position="35"/>
    </location>
    <ligand>
        <name>Mg(2+)</name>
        <dbReference type="ChEBI" id="CHEBI:18420"/>
        <label>1</label>
    </ligand>
</feature>
<feature type="active site" description="Proton acceptor" evidence="5">
    <location>
        <position position="277"/>
    </location>
</feature>
<dbReference type="InterPro" id="IPR020847">
    <property type="entry name" value="AP_endonuclease_F1_BS"/>
</dbReference>